<dbReference type="InterPro" id="IPR014748">
    <property type="entry name" value="Enoyl-CoA_hydra_C"/>
</dbReference>
<dbReference type="InterPro" id="IPR029045">
    <property type="entry name" value="ClpP/crotonase-like_dom_sf"/>
</dbReference>
<evidence type="ECO:0000256" key="3">
    <source>
        <dbReference type="RuleBase" id="RU003707"/>
    </source>
</evidence>
<dbReference type="Gene3D" id="1.10.12.10">
    <property type="entry name" value="Lyase 2-enoyl-coa Hydratase, Chain A, domain 2"/>
    <property type="match status" value="1"/>
</dbReference>
<dbReference type="FunFam" id="3.90.226.10:FF:000009">
    <property type="entry name" value="Carnitinyl-CoA dehydratase"/>
    <property type="match status" value="1"/>
</dbReference>
<dbReference type="Pfam" id="PF00378">
    <property type="entry name" value="ECH_1"/>
    <property type="match status" value="1"/>
</dbReference>
<keyword evidence="2 4" id="KW-0456">Lyase</keyword>
<dbReference type="RefSeq" id="WP_288184517.1">
    <property type="nucleotide sequence ID" value="NZ_LT608335.1"/>
</dbReference>
<keyword evidence="4" id="KW-0413">Isomerase</keyword>
<dbReference type="AlphaFoldDB" id="A0A212LVF0"/>
<dbReference type="GO" id="GO:0016853">
    <property type="term" value="F:isomerase activity"/>
    <property type="evidence" value="ECO:0007669"/>
    <property type="project" value="UniProtKB-KW"/>
</dbReference>
<dbReference type="Gene3D" id="3.90.226.10">
    <property type="entry name" value="2-enoyl-CoA Hydratase, Chain A, domain 1"/>
    <property type="match status" value="1"/>
</dbReference>
<comment type="similarity">
    <text evidence="1 3">Belongs to the enoyl-CoA hydratase/isomerase family.</text>
</comment>
<proteinExistence type="inferred from homology"/>
<gene>
    <name evidence="4" type="primary">paaF</name>
    <name evidence="4" type="ORF">KL86SPO_31671</name>
</gene>
<dbReference type="EC" id="4.2.1.17" evidence="4"/>
<dbReference type="GO" id="GO:0006635">
    <property type="term" value="P:fatty acid beta-oxidation"/>
    <property type="evidence" value="ECO:0007669"/>
    <property type="project" value="TreeGrafter"/>
</dbReference>
<dbReference type="GO" id="GO:0004300">
    <property type="term" value="F:enoyl-CoA hydratase activity"/>
    <property type="evidence" value="ECO:0007669"/>
    <property type="project" value="UniProtKB-EC"/>
</dbReference>
<evidence type="ECO:0000313" key="4">
    <source>
        <dbReference type="EMBL" id="SCM81492.1"/>
    </source>
</evidence>
<dbReference type="InterPro" id="IPR001753">
    <property type="entry name" value="Enoyl-CoA_hydra/iso"/>
</dbReference>
<name>A0A212LVF0_9FIRM</name>
<organism evidence="4">
    <name type="scientific">uncultured Sporomusa sp</name>
    <dbReference type="NCBI Taxonomy" id="307249"/>
    <lineage>
        <taxon>Bacteria</taxon>
        <taxon>Bacillati</taxon>
        <taxon>Bacillota</taxon>
        <taxon>Negativicutes</taxon>
        <taxon>Selenomonadales</taxon>
        <taxon>Sporomusaceae</taxon>
        <taxon>Sporomusa</taxon>
        <taxon>environmental samples</taxon>
    </lineage>
</organism>
<dbReference type="CDD" id="cd06558">
    <property type="entry name" value="crotonase-like"/>
    <property type="match status" value="1"/>
</dbReference>
<protein>
    <submittedName>
        <fullName evidence="4">Enoyl-CoA hydratase-isomerase</fullName>
        <ecNumber evidence="4">4.2.1.17</ecNumber>
    </submittedName>
</protein>
<sequence>MQAYNNLIVERDGAVVVITINRPRELNALNRATILELDSVFNELEVDPAVGAVILTGGGEKAFVAGADIAEMVNIGAVAARDWSRLGQQVFSRIENFPRVVIAAINGFALGGGCELSLACDIRIASEKAKFGQPEVNLGITPGFAGTQRLPRLVGKSQAKLLILTGDVIDAQAAQAIGLVDKVVAHEELLTTAKALAGKIIAKAPVAVSQAKIAINRGVEMDSEQAYAYEAELFGMCFTTDDQTEGMSAFLEKRKPVFTGK</sequence>
<dbReference type="PANTHER" id="PTHR11941:SF54">
    <property type="entry name" value="ENOYL-COA HYDRATASE, MITOCHONDRIAL"/>
    <property type="match status" value="1"/>
</dbReference>
<dbReference type="FunFam" id="1.10.12.10:FF:000001">
    <property type="entry name" value="Probable enoyl-CoA hydratase, mitochondrial"/>
    <property type="match status" value="1"/>
</dbReference>
<dbReference type="InterPro" id="IPR018376">
    <property type="entry name" value="Enoyl-CoA_hyd/isom_CS"/>
</dbReference>
<accession>A0A212LVF0</accession>
<dbReference type="SUPFAM" id="SSF52096">
    <property type="entry name" value="ClpP/crotonase"/>
    <property type="match status" value="1"/>
</dbReference>
<evidence type="ECO:0000256" key="2">
    <source>
        <dbReference type="ARBA" id="ARBA00023239"/>
    </source>
</evidence>
<dbReference type="PANTHER" id="PTHR11941">
    <property type="entry name" value="ENOYL-COA HYDRATASE-RELATED"/>
    <property type="match status" value="1"/>
</dbReference>
<dbReference type="EMBL" id="FMJE01000003">
    <property type="protein sequence ID" value="SCM81492.1"/>
    <property type="molecule type" value="Genomic_DNA"/>
</dbReference>
<dbReference type="PROSITE" id="PS00166">
    <property type="entry name" value="ENOYL_COA_HYDRATASE"/>
    <property type="match status" value="1"/>
</dbReference>
<reference evidence="4" key="1">
    <citation type="submission" date="2016-08" db="EMBL/GenBank/DDBJ databases">
        <authorList>
            <person name="Seilhamer J.J."/>
        </authorList>
    </citation>
    <scope>NUCLEOTIDE SEQUENCE</scope>
    <source>
        <strain evidence="4">86</strain>
    </source>
</reference>
<evidence type="ECO:0000256" key="1">
    <source>
        <dbReference type="ARBA" id="ARBA00005254"/>
    </source>
</evidence>